<sequence length="335" mass="39603">MKLELSVWTHHLNHLLYSYHYYCVQNNLKLNVVFDKSVMHNGAILYVNSKTVFFDYSDDVLFLEDHSKYDFYFKRSLSIDAKIYNVYPLNFNVPISYKTTSLLLSLNRDFLFYKHNKTELYRALDFLHLKSNSAHSLLDVRKLNRSVSKGNGEPLYYTRLWNPNSTNDPQEKERRFIQNEFRINACRIIKNTFKNAKTGLFPDPYSIKRTSDIVLDLNSCKKSNYLKTLKQFSIGVADDGLKDTPGWKIGEYLLYGKAVISTPIKVQIDQFKIGENYLSLSDRTAYKELPDKIRDLQRDERYMEMAQENLKWSKQYLHPQNYLNRVLEIIDNSKK</sequence>
<keyword evidence="2" id="KW-1185">Reference proteome</keyword>
<dbReference type="RefSeq" id="WP_146250781.1">
    <property type="nucleotide sequence ID" value="NZ_QKZR01000002.1"/>
</dbReference>
<name>A0ABX5PYC3_9FLAO</name>
<proteinExistence type="predicted"/>
<evidence type="ECO:0008006" key="3">
    <source>
        <dbReference type="Google" id="ProtNLM"/>
    </source>
</evidence>
<organism evidence="1 2">
    <name type="scientific">Nonlabens dokdonensis</name>
    <dbReference type="NCBI Taxonomy" id="328515"/>
    <lineage>
        <taxon>Bacteria</taxon>
        <taxon>Pseudomonadati</taxon>
        <taxon>Bacteroidota</taxon>
        <taxon>Flavobacteriia</taxon>
        <taxon>Flavobacteriales</taxon>
        <taxon>Flavobacteriaceae</taxon>
        <taxon>Nonlabens</taxon>
    </lineage>
</organism>
<comment type="caution">
    <text evidence="1">The sequence shown here is derived from an EMBL/GenBank/DDBJ whole genome shotgun (WGS) entry which is preliminary data.</text>
</comment>
<dbReference type="EMBL" id="QKZR01000002">
    <property type="protein sequence ID" value="PZX40953.1"/>
    <property type="molecule type" value="Genomic_DNA"/>
</dbReference>
<evidence type="ECO:0000313" key="2">
    <source>
        <dbReference type="Proteomes" id="UP000248584"/>
    </source>
</evidence>
<evidence type="ECO:0000313" key="1">
    <source>
        <dbReference type="EMBL" id="PZX40953.1"/>
    </source>
</evidence>
<protein>
    <recommendedName>
        <fullName evidence="3">Glycosyltransferase family 1 protein</fullName>
    </recommendedName>
</protein>
<dbReference type="Proteomes" id="UP000248584">
    <property type="component" value="Unassembled WGS sequence"/>
</dbReference>
<reference evidence="1 2" key="1">
    <citation type="submission" date="2018-06" db="EMBL/GenBank/DDBJ databases">
        <title>Genomic Encyclopedia of Archaeal and Bacterial Type Strains, Phase II (KMG-II): from individual species to whole genera.</title>
        <authorList>
            <person name="Goeker M."/>
        </authorList>
    </citation>
    <scope>NUCLEOTIDE SEQUENCE [LARGE SCALE GENOMIC DNA]</scope>
    <source>
        <strain evidence="1 2">DSM 17205</strain>
    </source>
</reference>
<gene>
    <name evidence="1" type="ORF">LX97_01726</name>
</gene>
<accession>A0ABX5PYC3</accession>